<name>A0A0L6V0A8_9BASI</name>
<dbReference type="Proteomes" id="UP000037035">
    <property type="component" value="Unassembled WGS sequence"/>
</dbReference>
<evidence type="ECO:0000313" key="1">
    <source>
        <dbReference type="EMBL" id="KNZ53922.1"/>
    </source>
</evidence>
<gene>
    <name evidence="1" type="ORF">VP01_309g1</name>
</gene>
<comment type="caution">
    <text evidence="1">The sequence shown here is derived from an EMBL/GenBank/DDBJ whole genome shotgun (WGS) entry which is preliminary data.</text>
</comment>
<evidence type="ECO:0000313" key="2">
    <source>
        <dbReference type="Proteomes" id="UP000037035"/>
    </source>
</evidence>
<protein>
    <submittedName>
        <fullName evidence="1">Uncharacterized protein</fullName>
    </submittedName>
</protein>
<organism evidence="1 2">
    <name type="scientific">Puccinia sorghi</name>
    <dbReference type="NCBI Taxonomy" id="27349"/>
    <lineage>
        <taxon>Eukaryota</taxon>
        <taxon>Fungi</taxon>
        <taxon>Dikarya</taxon>
        <taxon>Basidiomycota</taxon>
        <taxon>Pucciniomycotina</taxon>
        <taxon>Pucciniomycetes</taxon>
        <taxon>Pucciniales</taxon>
        <taxon>Pucciniaceae</taxon>
        <taxon>Puccinia</taxon>
    </lineage>
</organism>
<dbReference type="AlphaFoldDB" id="A0A0L6V0A8"/>
<dbReference type="VEuPathDB" id="FungiDB:VP01_309g1"/>
<dbReference type="STRING" id="27349.A0A0L6V0A8"/>
<dbReference type="OrthoDB" id="6354873at2759"/>
<proteinExistence type="predicted"/>
<accession>A0A0L6V0A8</accession>
<sequence length="109" mass="12365">MDIHTQLNSSYSVFTGDDSSFSCDALSFQPQLDRAKDSTLTYSFSRIKLEIVRFSYFFIFDHRLKNHPKYLKNQIKLEVSCALKALGPIAVLSLPLFLAEVRGHSKFGG</sequence>
<dbReference type="EMBL" id="LAVV01008057">
    <property type="protein sequence ID" value="KNZ53922.1"/>
    <property type="molecule type" value="Genomic_DNA"/>
</dbReference>
<keyword evidence="2" id="KW-1185">Reference proteome</keyword>
<reference evidence="1 2" key="1">
    <citation type="submission" date="2015-08" db="EMBL/GenBank/DDBJ databases">
        <title>Next Generation Sequencing and Analysis of the Genome of Puccinia sorghi L Schw, the Causal Agent of Maize Common Rust.</title>
        <authorList>
            <person name="Rochi L."/>
            <person name="Burguener G."/>
            <person name="Darino M."/>
            <person name="Turjanski A."/>
            <person name="Kreff E."/>
            <person name="Dieguez M.J."/>
            <person name="Sacco F."/>
        </authorList>
    </citation>
    <scope>NUCLEOTIDE SEQUENCE [LARGE SCALE GENOMIC DNA]</scope>
    <source>
        <strain evidence="1 2">RO10H11247</strain>
    </source>
</reference>